<evidence type="ECO:0000256" key="6">
    <source>
        <dbReference type="HAMAP-Rule" id="MF_00018"/>
    </source>
</evidence>
<gene>
    <name evidence="8" type="ORF">KPNJ2_00137</name>
</gene>
<accession>W8USJ4</accession>
<dbReference type="AlphaFoldDB" id="W8USJ4"/>
<dbReference type="PATRIC" id="fig|1420013.3.peg.130"/>
<dbReference type="SUPFAM" id="SSF47781">
    <property type="entry name" value="RuvA domain 2-like"/>
    <property type="match status" value="1"/>
</dbReference>
<dbReference type="InterPro" id="IPR010994">
    <property type="entry name" value="RuvA_2-like"/>
</dbReference>
<reference evidence="8 9" key="1">
    <citation type="journal article" date="2014" name="Proc. Natl. Acad. Sci. U.S.A.">
        <title>Molecular dissection of the evolution of carbapenem-resistant multilocus sequence type 258 Klebsiella pneumoniae.</title>
        <authorList>
            <person name="Deleo F.R."/>
            <person name="Chen L."/>
            <person name="Porcella S.F."/>
            <person name="Martens C.A."/>
            <person name="Kobayashi S.D."/>
            <person name="Porter A.R."/>
            <person name="Chavda K.D."/>
            <person name="Jacobs M.R."/>
            <person name="Mathema B."/>
            <person name="Olsen R.J."/>
            <person name="Bonomo R.A."/>
            <person name="Musser J.M."/>
            <person name="Kreiswirth B.N."/>
        </authorList>
    </citation>
    <scope>NUCLEOTIDE SEQUENCE [LARGE SCALE GENOMIC DNA]</scope>
    <source>
        <strain evidence="8">30684/NJST258_2</strain>
    </source>
</reference>
<comment type="similarity">
    <text evidence="6">Belongs to the UPF0758 family. YicR subfamily.</text>
</comment>
<evidence type="ECO:0000256" key="2">
    <source>
        <dbReference type="ARBA" id="ARBA00022723"/>
    </source>
</evidence>
<sequence length="250" mass="28201">MRAATQGENRRVGSAVRLCQDRLIHPGGRMDGMENLMPREKMLQYGIETLTDVELLALFLRVGTRRQDVLSYAQALLQRFGSLYALLSADKAQLIAVDGLGLAKYAQLKGIAELARRYFSSQLVEEAALVTPSMTREFLQSQLTEEEREIFMVIFLDNQNRVLKHSRLFSGTLSHVEVHPREIVREAIKVNAAAVILAHNHPSGSPEPSQADRLITERVIKCCRFMEIRVLDHLVIGRGAYVSFAERGWI</sequence>
<keyword evidence="1" id="KW-0645">Protease</keyword>
<evidence type="ECO:0000256" key="5">
    <source>
        <dbReference type="ARBA" id="ARBA00023049"/>
    </source>
</evidence>
<dbReference type="PANTHER" id="PTHR30471">
    <property type="entry name" value="DNA REPAIR PROTEIN RADC"/>
    <property type="match status" value="1"/>
</dbReference>
<dbReference type="GO" id="GO:0006508">
    <property type="term" value="P:proteolysis"/>
    <property type="evidence" value="ECO:0007669"/>
    <property type="project" value="UniProtKB-KW"/>
</dbReference>
<protein>
    <recommendedName>
        <fullName evidence="6">UPF0758 protein KPNJ2_00137</fullName>
    </recommendedName>
</protein>
<dbReference type="InterPro" id="IPR022820">
    <property type="entry name" value="UPF0758_YicR"/>
</dbReference>
<proteinExistence type="inferred from homology"/>
<dbReference type="GO" id="GO:0046872">
    <property type="term" value="F:metal ion binding"/>
    <property type="evidence" value="ECO:0007669"/>
    <property type="project" value="UniProtKB-KW"/>
</dbReference>
<dbReference type="InterPro" id="IPR020891">
    <property type="entry name" value="UPF0758_CS"/>
</dbReference>
<evidence type="ECO:0000256" key="4">
    <source>
        <dbReference type="ARBA" id="ARBA00022833"/>
    </source>
</evidence>
<dbReference type="SUPFAM" id="SSF102712">
    <property type="entry name" value="JAB1/MPN domain"/>
    <property type="match status" value="1"/>
</dbReference>
<dbReference type="HOGENOM" id="CLU_073529_0_2_6"/>
<dbReference type="NCBIfam" id="NF000642">
    <property type="entry name" value="PRK00024.1"/>
    <property type="match status" value="1"/>
</dbReference>
<dbReference type="HAMAP" id="MF_00018">
    <property type="entry name" value="UPF0758_YicR"/>
    <property type="match status" value="1"/>
</dbReference>
<keyword evidence="5" id="KW-0482">Metalloprotease</keyword>
<evidence type="ECO:0000259" key="7">
    <source>
        <dbReference type="PROSITE" id="PS50249"/>
    </source>
</evidence>
<dbReference type="PROSITE" id="PS01302">
    <property type="entry name" value="UPF0758"/>
    <property type="match status" value="1"/>
</dbReference>
<evidence type="ECO:0000313" key="8">
    <source>
        <dbReference type="EMBL" id="AHM76917.1"/>
    </source>
</evidence>
<dbReference type="PANTHER" id="PTHR30471:SF3">
    <property type="entry name" value="UPF0758 PROTEIN YEES-RELATED"/>
    <property type="match status" value="1"/>
</dbReference>
<dbReference type="Pfam" id="PF04002">
    <property type="entry name" value="RadC"/>
    <property type="match status" value="1"/>
</dbReference>
<dbReference type="Proteomes" id="UP000019586">
    <property type="component" value="Chromosome"/>
</dbReference>
<dbReference type="EMBL" id="CP006918">
    <property type="protein sequence ID" value="AHM76917.1"/>
    <property type="molecule type" value="Genomic_DNA"/>
</dbReference>
<dbReference type="InterPro" id="IPR037518">
    <property type="entry name" value="MPN"/>
</dbReference>
<name>W8USJ4_KLEPN</name>
<dbReference type="GO" id="GO:0008237">
    <property type="term" value="F:metallopeptidase activity"/>
    <property type="evidence" value="ECO:0007669"/>
    <property type="project" value="UniProtKB-KW"/>
</dbReference>
<keyword evidence="2" id="KW-0479">Metal-binding</keyword>
<dbReference type="Gene3D" id="3.40.140.10">
    <property type="entry name" value="Cytidine Deaminase, domain 2"/>
    <property type="match status" value="1"/>
</dbReference>
<dbReference type="InterPro" id="IPR001405">
    <property type="entry name" value="UPF0758"/>
</dbReference>
<keyword evidence="4" id="KW-0862">Zinc</keyword>
<dbReference type="InterPro" id="IPR025657">
    <property type="entry name" value="RadC_JAB"/>
</dbReference>
<dbReference type="CDD" id="cd08071">
    <property type="entry name" value="MPN_DUF2466"/>
    <property type="match status" value="1"/>
</dbReference>
<keyword evidence="3" id="KW-0378">Hydrolase</keyword>
<dbReference type="NCBIfam" id="TIGR00608">
    <property type="entry name" value="radc"/>
    <property type="match status" value="1"/>
</dbReference>
<evidence type="ECO:0000256" key="1">
    <source>
        <dbReference type="ARBA" id="ARBA00022670"/>
    </source>
</evidence>
<evidence type="ECO:0000256" key="3">
    <source>
        <dbReference type="ARBA" id="ARBA00022801"/>
    </source>
</evidence>
<organism evidence="8 9">
    <name type="scientific">Klebsiella pneumoniae 30684/NJST258_2</name>
    <dbReference type="NCBI Taxonomy" id="1420013"/>
    <lineage>
        <taxon>Bacteria</taxon>
        <taxon>Pseudomonadati</taxon>
        <taxon>Pseudomonadota</taxon>
        <taxon>Gammaproteobacteria</taxon>
        <taxon>Enterobacterales</taxon>
        <taxon>Enterobacteriaceae</taxon>
        <taxon>Klebsiella/Raoultella group</taxon>
        <taxon>Klebsiella</taxon>
        <taxon>Klebsiella pneumoniae complex</taxon>
    </lineage>
</organism>
<dbReference type="InterPro" id="IPR046778">
    <property type="entry name" value="UPF0758_N"/>
</dbReference>
<evidence type="ECO:0000313" key="9">
    <source>
        <dbReference type="Proteomes" id="UP000019586"/>
    </source>
</evidence>
<dbReference type="PROSITE" id="PS50249">
    <property type="entry name" value="MPN"/>
    <property type="match status" value="1"/>
</dbReference>
<dbReference type="KEGG" id="kps:KPNJ2_00137"/>
<dbReference type="Pfam" id="PF20582">
    <property type="entry name" value="UPF0758_N"/>
    <property type="match status" value="1"/>
</dbReference>
<feature type="domain" description="MPN" evidence="7">
    <location>
        <begin position="128"/>
        <end position="250"/>
    </location>
</feature>